<accession>A0A2S7WMG0</accession>
<dbReference type="InterPro" id="IPR014710">
    <property type="entry name" value="RmlC-like_jellyroll"/>
</dbReference>
<proteinExistence type="predicted"/>
<reference evidence="1 2" key="1">
    <citation type="submission" date="2016-12" db="EMBL/GenBank/DDBJ databases">
        <title>Trade-off between light-utilization and light-protection in marine flavobacteria.</title>
        <authorList>
            <person name="Kumagai Y."/>
            <person name="Yoshizawa S."/>
            <person name="Kogure K."/>
            <person name="Iwasaki W."/>
        </authorList>
    </citation>
    <scope>NUCLEOTIDE SEQUENCE [LARGE SCALE GENOMIC DNA]</scope>
    <source>
        <strain evidence="1 2">NBRC 108759</strain>
    </source>
</reference>
<name>A0A2S7WMG0_9FLAO</name>
<dbReference type="Gene3D" id="2.60.120.10">
    <property type="entry name" value="Jelly Rolls"/>
    <property type="match status" value="1"/>
</dbReference>
<dbReference type="EMBL" id="MSCN01000001">
    <property type="protein sequence ID" value="PQJ78773.1"/>
    <property type="molecule type" value="Genomic_DNA"/>
</dbReference>
<keyword evidence="2" id="KW-1185">Reference proteome</keyword>
<sequence length="125" mass="14205">MKQLPLLFFFILLLVQILSCTQKNNLADPLQAGWKGKKVCTILEENNKIRTLKCVFPPGIGHEKHFHASHFGYTLSGGKFRITDAKGTREVDVPTGYNYYKEKIEWHKAINIGDSTAVFLIVEPK</sequence>
<dbReference type="RefSeq" id="WP_105015368.1">
    <property type="nucleotide sequence ID" value="NZ_MSCN01000001.1"/>
</dbReference>
<evidence type="ECO:0000313" key="1">
    <source>
        <dbReference type="EMBL" id="PQJ78773.1"/>
    </source>
</evidence>
<evidence type="ECO:0000313" key="2">
    <source>
        <dbReference type="Proteomes" id="UP000238882"/>
    </source>
</evidence>
<gene>
    <name evidence="1" type="ORF">BTO18_06050</name>
</gene>
<dbReference type="OrthoDB" id="8480170at2"/>
<dbReference type="SUPFAM" id="SSF51182">
    <property type="entry name" value="RmlC-like cupins"/>
    <property type="match status" value="1"/>
</dbReference>
<dbReference type="Proteomes" id="UP000238882">
    <property type="component" value="Unassembled WGS sequence"/>
</dbReference>
<protein>
    <submittedName>
        <fullName evidence="1">Uncharacterized protein</fullName>
    </submittedName>
</protein>
<dbReference type="AlphaFoldDB" id="A0A2S7WMG0"/>
<dbReference type="InterPro" id="IPR011051">
    <property type="entry name" value="RmlC_Cupin_sf"/>
</dbReference>
<organism evidence="1 2">
    <name type="scientific">Polaribacter porphyrae</name>
    <dbReference type="NCBI Taxonomy" id="1137780"/>
    <lineage>
        <taxon>Bacteria</taxon>
        <taxon>Pseudomonadati</taxon>
        <taxon>Bacteroidota</taxon>
        <taxon>Flavobacteriia</taxon>
        <taxon>Flavobacteriales</taxon>
        <taxon>Flavobacteriaceae</taxon>
    </lineage>
</organism>
<comment type="caution">
    <text evidence="1">The sequence shown here is derived from an EMBL/GenBank/DDBJ whole genome shotgun (WGS) entry which is preliminary data.</text>
</comment>